<evidence type="ECO:0000256" key="1">
    <source>
        <dbReference type="SAM" id="Phobius"/>
    </source>
</evidence>
<dbReference type="EMBL" id="VSRR010066889">
    <property type="protein sequence ID" value="MPC84945.1"/>
    <property type="molecule type" value="Genomic_DNA"/>
</dbReference>
<name>A0A5B7IR71_PORTR</name>
<keyword evidence="1" id="KW-0472">Membrane</keyword>
<proteinExistence type="predicted"/>
<keyword evidence="3" id="KW-1185">Reference proteome</keyword>
<dbReference type="Proteomes" id="UP000324222">
    <property type="component" value="Unassembled WGS sequence"/>
</dbReference>
<accession>A0A5B7IR71</accession>
<feature type="transmembrane region" description="Helical" evidence="1">
    <location>
        <begin position="21"/>
        <end position="39"/>
    </location>
</feature>
<evidence type="ECO:0000313" key="2">
    <source>
        <dbReference type="EMBL" id="MPC84945.1"/>
    </source>
</evidence>
<reference evidence="2 3" key="1">
    <citation type="submission" date="2019-05" db="EMBL/GenBank/DDBJ databases">
        <title>Another draft genome of Portunus trituberculatus and its Hox gene families provides insights of decapod evolution.</title>
        <authorList>
            <person name="Jeong J.-H."/>
            <person name="Song I."/>
            <person name="Kim S."/>
            <person name="Choi T."/>
            <person name="Kim D."/>
            <person name="Ryu S."/>
            <person name="Kim W."/>
        </authorList>
    </citation>
    <scope>NUCLEOTIDE SEQUENCE [LARGE SCALE GENOMIC DNA]</scope>
    <source>
        <tissue evidence="2">Muscle</tissue>
    </source>
</reference>
<keyword evidence="1" id="KW-0812">Transmembrane</keyword>
<evidence type="ECO:0000313" key="3">
    <source>
        <dbReference type="Proteomes" id="UP000324222"/>
    </source>
</evidence>
<sequence length="117" mass="12970">MLGKQNKSEDGLKSPLKNNTCGCVVYLFGVICGAIVTLSQATALAAAQNFHLSFILLILANKLNSRNKVLFWSLKSSSWSLSLLRRYPLSLMSSSTSLAFFDVLTKIWYRPFSSSNE</sequence>
<organism evidence="2 3">
    <name type="scientific">Portunus trituberculatus</name>
    <name type="common">Swimming crab</name>
    <name type="synonym">Neptunus trituberculatus</name>
    <dbReference type="NCBI Taxonomy" id="210409"/>
    <lineage>
        <taxon>Eukaryota</taxon>
        <taxon>Metazoa</taxon>
        <taxon>Ecdysozoa</taxon>
        <taxon>Arthropoda</taxon>
        <taxon>Crustacea</taxon>
        <taxon>Multicrustacea</taxon>
        <taxon>Malacostraca</taxon>
        <taxon>Eumalacostraca</taxon>
        <taxon>Eucarida</taxon>
        <taxon>Decapoda</taxon>
        <taxon>Pleocyemata</taxon>
        <taxon>Brachyura</taxon>
        <taxon>Eubrachyura</taxon>
        <taxon>Portunoidea</taxon>
        <taxon>Portunidae</taxon>
        <taxon>Portuninae</taxon>
        <taxon>Portunus</taxon>
    </lineage>
</organism>
<gene>
    <name evidence="2" type="ORF">E2C01_079699</name>
</gene>
<protein>
    <submittedName>
        <fullName evidence="2">Uncharacterized protein</fullName>
    </submittedName>
</protein>
<keyword evidence="1" id="KW-1133">Transmembrane helix</keyword>
<dbReference type="AlphaFoldDB" id="A0A5B7IR71"/>
<comment type="caution">
    <text evidence="2">The sequence shown here is derived from an EMBL/GenBank/DDBJ whole genome shotgun (WGS) entry which is preliminary data.</text>
</comment>